<feature type="compositionally biased region" description="Basic and acidic residues" evidence="1">
    <location>
        <begin position="298"/>
        <end position="334"/>
    </location>
</feature>
<feature type="compositionally biased region" description="Polar residues" evidence="1">
    <location>
        <begin position="336"/>
        <end position="353"/>
    </location>
</feature>
<name>A0AA39NZU8_9AGAR</name>
<reference evidence="2" key="1">
    <citation type="submission" date="2023-06" db="EMBL/GenBank/DDBJ databases">
        <authorList>
            <consortium name="Lawrence Berkeley National Laboratory"/>
            <person name="Ahrendt S."/>
            <person name="Sahu N."/>
            <person name="Indic B."/>
            <person name="Wong-Bajracharya J."/>
            <person name="Merenyi Z."/>
            <person name="Ke H.-M."/>
            <person name="Monk M."/>
            <person name="Kocsube S."/>
            <person name="Drula E."/>
            <person name="Lipzen A."/>
            <person name="Balint B."/>
            <person name="Henrissat B."/>
            <person name="Andreopoulos B."/>
            <person name="Martin F.M."/>
            <person name="Harder C.B."/>
            <person name="Rigling D."/>
            <person name="Ford K.L."/>
            <person name="Foster G.D."/>
            <person name="Pangilinan J."/>
            <person name="Papanicolaou A."/>
            <person name="Barry K."/>
            <person name="LaButti K."/>
            <person name="Viragh M."/>
            <person name="Koriabine M."/>
            <person name="Yan M."/>
            <person name="Riley R."/>
            <person name="Champramary S."/>
            <person name="Plett K.L."/>
            <person name="Tsai I.J."/>
            <person name="Slot J."/>
            <person name="Sipos G."/>
            <person name="Plett J."/>
            <person name="Nagy L.G."/>
            <person name="Grigoriev I.V."/>
        </authorList>
    </citation>
    <scope>NUCLEOTIDE SEQUENCE</scope>
    <source>
        <strain evidence="2">ICMP 16352</strain>
    </source>
</reference>
<protein>
    <submittedName>
        <fullName evidence="2">Uncharacterized protein</fullName>
    </submittedName>
</protein>
<accession>A0AA39NZU8</accession>
<dbReference type="Proteomes" id="UP001175227">
    <property type="component" value="Unassembled WGS sequence"/>
</dbReference>
<organism evidence="2 3">
    <name type="scientific">Armillaria novae-zelandiae</name>
    <dbReference type="NCBI Taxonomy" id="153914"/>
    <lineage>
        <taxon>Eukaryota</taxon>
        <taxon>Fungi</taxon>
        <taxon>Dikarya</taxon>
        <taxon>Basidiomycota</taxon>
        <taxon>Agaricomycotina</taxon>
        <taxon>Agaricomycetes</taxon>
        <taxon>Agaricomycetidae</taxon>
        <taxon>Agaricales</taxon>
        <taxon>Marasmiineae</taxon>
        <taxon>Physalacriaceae</taxon>
        <taxon>Armillaria</taxon>
    </lineage>
</organism>
<evidence type="ECO:0000313" key="3">
    <source>
        <dbReference type="Proteomes" id="UP001175227"/>
    </source>
</evidence>
<gene>
    <name evidence="2" type="ORF">IW261DRAFT_523602</name>
</gene>
<evidence type="ECO:0000256" key="1">
    <source>
        <dbReference type="SAM" id="MobiDB-lite"/>
    </source>
</evidence>
<comment type="caution">
    <text evidence="2">The sequence shown here is derived from an EMBL/GenBank/DDBJ whole genome shotgun (WGS) entry which is preliminary data.</text>
</comment>
<sequence length="353" mass="40714">MFLETRDSLRSILYSLMSYSTPPPSKNTIIFEPDRSARKHAKSLSAHHYLTDVARNCPHGVGEAVVEKIEFKKSSEKPNHEFLLCYVRDRNVSSRKAFVRIERWSDSTHAHTPDDEPAENSSPRRRTFSIDEAARRVSTSAIQSSSASFYGTAYDRFTISCDCASVKRSDITLSTLIFGDSCFTADEAAMISRIASDCADKYNAITHQCYWYARVIYNVIQETQSGHFKKTPPQDDKRMGTWHGTMKLVNNDASNIFINASHHPNRLTETYLLKEWPEWVKHIEKRKLEVDEPRREIERGKQEIEKGDQERAELQRQLEKERREKAKLEMELHSMRQASSSRQTTDVQTTDSP</sequence>
<keyword evidence="3" id="KW-1185">Reference proteome</keyword>
<dbReference type="AlphaFoldDB" id="A0AA39NZU8"/>
<proteinExistence type="predicted"/>
<feature type="region of interest" description="Disordered" evidence="1">
    <location>
        <begin position="298"/>
        <end position="353"/>
    </location>
</feature>
<evidence type="ECO:0000313" key="2">
    <source>
        <dbReference type="EMBL" id="KAK0474756.1"/>
    </source>
</evidence>
<dbReference type="EMBL" id="JAUEPR010000025">
    <property type="protein sequence ID" value="KAK0474756.1"/>
    <property type="molecule type" value="Genomic_DNA"/>
</dbReference>